<evidence type="ECO:0000313" key="10">
    <source>
        <dbReference type="Ensembl" id="ENSSTUP00000020867.1"/>
    </source>
</evidence>
<keyword evidence="3 6" id="KW-0238">DNA-binding</keyword>
<keyword evidence="5 6" id="KW-0539">Nucleus</keyword>
<dbReference type="FunFam" id="1.10.10.60:FF:000048">
    <property type="entry name" value="Distal-less homeobox 2"/>
    <property type="match status" value="1"/>
</dbReference>
<dbReference type="SUPFAM" id="SSF46689">
    <property type="entry name" value="Homeodomain-like"/>
    <property type="match status" value="1"/>
</dbReference>
<comment type="subcellular location">
    <subcellularLocation>
        <location evidence="6 7">Nucleus</location>
    </subcellularLocation>
</comment>
<dbReference type="AlphaFoldDB" id="A0A673XIU6"/>
<evidence type="ECO:0000256" key="5">
    <source>
        <dbReference type="ARBA" id="ARBA00023242"/>
    </source>
</evidence>
<protein>
    <submittedName>
        <fullName evidence="10">Distal-less homeobox 3</fullName>
    </submittedName>
</protein>
<feature type="region of interest" description="Disordered" evidence="8">
    <location>
        <begin position="16"/>
        <end position="44"/>
    </location>
</feature>
<dbReference type="GO" id="GO:0005634">
    <property type="term" value="C:nucleus"/>
    <property type="evidence" value="ECO:0007669"/>
    <property type="project" value="UniProtKB-SubCell"/>
</dbReference>
<dbReference type="OMA" id="YMGEYTH"/>
<dbReference type="Ensembl" id="ENSSTUT00000021947.1">
    <property type="protein sequence ID" value="ENSSTUP00000020867.1"/>
    <property type="gene ID" value="ENSSTUG00000009275.1"/>
</dbReference>
<dbReference type="InterPro" id="IPR017970">
    <property type="entry name" value="Homeobox_CS"/>
</dbReference>
<dbReference type="PANTHER" id="PTHR24327:SF28">
    <property type="entry name" value="HOMEOBOX PROTEIN DLX-3"/>
    <property type="match status" value="1"/>
</dbReference>
<feature type="compositionally biased region" description="Polar residues" evidence="8">
    <location>
        <begin position="259"/>
        <end position="270"/>
    </location>
</feature>
<dbReference type="InterPro" id="IPR000047">
    <property type="entry name" value="HTH_motif"/>
</dbReference>
<dbReference type="GO" id="GO:0000978">
    <property type="term" value="F:RNA polymerase II cis-regulatory region sequence-specific DNA binding"/>
    <property type="evidence" value="ECO:0007669"/>
    <property type="project" value="TreeGrafter"/>
</dbReference>
<organism evidence="10 11">
    <name type="scientific">Salmo trutta</name>
    <name type="common">Brown trout</name>
    <dbReference type="NCBI Taxonomy" id="8032"/>
    <lineage>
        <taxon>Eukaryota</taxon>
        <taxon>Metazoa</taxon>
        <taxon>Chordata</taxon>
        <taxon>Craniata</taxon>
        <taxon>Vertebrata</taxon>
        <taxon>Euteleostomi</taxon>
        <taxon>Actinopterygii</taxon>
        <taxon>Neopterygii</taxon>
        <taxon>Teleostei</taxon>
        <taxon>Protacanthopterygii</taxon>
        <taxon>Salmoniformes</taxon>
        <taxon>Salmonidae</taxon>
        <taxon>Salmoninae</taxon>
        <taxon>Salmo</taxon>
    </lineage>
</organism>
<dbReference type="GO" id="GO:0000981">
    <property type="term" value="F:DNA-binding transcription factor activity, RNA polymerase II-specific"/>
    <property type="evidence" value="ECO:0007669"/>
    <property type="project" value="InterPro"/>
</dbReference>
<dbReference type="InterPro" id="IPR050460">
    <property type="entry name" value="Distal-less_Homeobox_TF"/>
</dbReference>
<evidence type="ECO:0000256" key="6">
    <source>
        <dbReference type="PROSITE-ProRule" id="PRU00108"/>
    </source>
</evidence>
<comment type="similarity">
    <text evidence="1">Belongs to the distal-less homeobox family.</text>
</comment>
<dbReference type="PROSITE" id="PS50071">
    <property type="entry name" value="HOMEOBOX_2"/>
    <property type="match status" value="1"/>
</dbReference>
<evidence type="ECO:0000313" key="11">
    <source>
        <dbReference type="Proteomes" id="UP000472277"/>
    </source>
</evidence>
<sequence>MNGITSEKAASSLSSDLHSTVSCHPGANDLPTLPKSSPMDMGFYSGQTTHSHHDYYPSHGQSCLQPMKPYSYHHHYNLHGAYIAKSENPYPHTQYAHYARDVQSHLQDIVKEEPEPEVRMVNGKPRKIRKPRTIYSSYQLAALQHRFQGAQYLSLPERTELAAQLDVTQTQVKIWFQNRRSKFKKLYMNGEVLLDHSPGASDSMSCNSPPSPAIWDRSVPTDPATREQAPQPTLSSTLCYVENYTHHWYQQTSQSRSQHSGLVLQHTTPPKNMGGGVLTQNVPVQTVG</sequence>
<dbReference type="PANTHER" id="PTHR24327">
    <property type="entry name" value="HOMEOBOX PROTEIN"/>
    <property type="match status" value="1"/>
</dbReference>
<dbReference type="GeneTree" id="ENSGT00940000158951"/>
<evidence type="ECO:0000256" key="8">
    <source>
        <dbReference type="SAM" id="MobiDB-lite"/>
    </source>
</evidence>
<dbReference type="InterPro" id="IPR009057">
    <property type="entry name" value="Homeodomain-like_sf"/>
</dbReference>
<dbReference type="PROSITE" id="PS00027">
    <property type="entry name" value="HOMEOBOX_1"/>
    <property type="match status" value="1"/>
</dbReference>
<dbReference type="InterPro" id="IPR001356">
    <property type="entry name" value="HD"/>
</dbReference>
<proteinExistence type="inferred from homology"/>
<dbReference type="Gene3D" id="1.10.10.60">
    <property type="entry name" value="Homeodomain-like"/>
    <property type="match status" value="1"/>
</dbReference>
<dbReference type="OrthoDB" id="6159439at2759"/>
<dbReference type="GO" id="GO:0030855">
    <property type="term" value="P:epithelial cell differentiation"/>
    <property type="evidence" value="ECO:0007669"/>
    <property type="project" value="TreeGrafter"/>
</dbReference>
<keyword evidence="2" id="KW-0217">Developmental protein</keyword>
<keyword evidence="11" id="KW-1185">Reference proteome</keyword>
<evidence type="ECO:0000259" key="9">
    <source>
        <dbReference type="PROSITE" id="PS50071"/>
    </source>
</evidence>
<feature type="region of interest" description="Disordered" evidence="8">
    <location>
        <begin position="200"/>
        <end position="232"/>
    </location>
</feature>
<dbReference type="Pfam" id="PF00046">
    <property type="entry name" value="Homeodomain"/>
    <property type="match status" value="1"/>
</dbReference>
<dbReference type="PRINTS" id="PR00024">
    <property type="entry name" value="HOMEOBOX"/>
</dbReference>
<feature type="compositionally biased region" description="Polar residues" evidence="8">
    <location>
        <begin position="278"/>
        <end position="288"/>
    </location>
</feature>
<dbReference type="InterPro" id="IPR022135">
    <property type="entry name" value="Distal-less_N"/>
</dbReference>
<dbReference type="GO" id="GO:0048703">
    <property type="term" value="P:embryonic viscerocranium morphogenesis"/>
    <property type="evidence" value="ECO:0007669"/>
    <property type="project" value="UniProtKB-ARBA"/>
</dbReference>
<feature type="DNA-binding region" description="Homeobox" evidence="6">
    <location>
        <begin position="128"/>
        <end position="187"/>
    </location>
</feature>
<dbReference type="InParanoid" id="A0A673XIU6"/>
<evidence type="ECO:0000256" key="3">
    <source>
        <dbReference type="ARBA" id="ARBA00023125"/>
    </source>
</evidence>
<dbReference type="GO" id="GO:0051216">
    <property type="term" value="P:cartilage development"/>
    <property type="evidence" value="ECO:0007669"/>
    <property type="project" value="UniProtKB-ARBA"/>
</dbReference>
<accession>A0A673XIU6</accession>
<evidence type="ECO:0000256" key="1">
    <source>
        <dbReference type="ARBA" id="ARBA00007916"/>
    </source>
</evidence>
<reference evidence="10" key="2">
    <citation type="submission" date="2025-09" db="UniProtKB">
        <authorList>
            <consortium name="Ensembl"/>
        </authorList>
    </citation>
    <scope>IDENTIFICATION</scope>
</reference>
<dbReference type="Proteomes" id="UP000472277">
    <property type="component" value="Chromosome 32"/>
</dbReference>
<reference evidence="10" key="1">
    <citation type="submission" date="2025-08" db="UniProtKB">
        <authorList>
            <consortium name="Ensembl"/>
        </authorList>
    </citation>
    <scope>IDENTIFICATION</scope>
</reference>
<dbReference type="PRINTS" id="PR00031">
    <property type="entry name" value="HTHREPRESSR"/>
</dbReference>
<dbReference type="CDD" id="cd00086">
    <property type="entry name" value="homeodomain"/>
    <property type="match status" value="1"/>
</dbReference>
<evidence type="ECO:0000256" key="4">
    <source>
        <dbReference type="ARBA" id="ARBA00023155"/>
    </source>
</evidence>
<dbReference type="SMART" id="SM00389">
    <property type="entry name" value="HOX"/>
    <property type="match status" value="1"/>
</dbReference>
<gene>
    <name evidence="10" type="primary">DLX3</name>
</gene>
<keyword evidence="4 6" id="KW-0371">Homeobox</keyword>
<evidence type="ECO:0000256" key="2">
    <source>
        <dbReference type="ARBA" id="ARBA00022473"/>
    </source>
</evidence>
<dbReference type="Pfam" id="PF12413">
    <property type="entry name" value="DLL_N"/>
    <property type="match status" value="1"/>
</dbReference>
<feature type="domain" description="Homeobox" evidence="9">
    <location>
        <begin position="126"/>
        <end position="186"/>
    </location>
</feature>
<name>A0A673XIU6_SALTR</name>
<evidence type="ECO:0000256" key="7">
    <source>
        <dbReference type="RuleBase" id="RU000682"/>
    </source>
</evidence>
<feature type="region of interest" description="Disordered" evidence="8">
    <location>
        <begin position="259"/>
        <end position="288"/>
    </location>
</feature>
<dbReference type="InterPro" id="IPR020479">
    <property type="entry name" value="HD_metazoa"/>
</dbReference>